<evidence type="ECO:0000313" key="3">
    <source>
        <dbReference type="Proteomes" id="UP000005237"/>
    </source>
</evidence>
<name>A0A8R1IQ94_CAEJA</name>
<reference evidence="2" key="2">
    <citation type="submission" date="2022-06" db="UniProtKB">
        <authorList>
            <consortium name="EnsemblMetazoa"/>
        </authorList>
    </citation>
    <scope>IDENTIFICATION</scope>
    <source>
        <strain evidence="2">DF5081</strain>
    </source>
</reference>
<sequence>MCVNVLFRQVLFRRALQKDGARSYEGDFSPLISQSPWLNWTQQEISLPSSTGRSPPSCRTTTSKQHQGDQLVGSPWIHDEECSTPRKLLMLLVVSLRCSDAPMQPYGNNDQITVNRQAVPSGVVSRRRYGLSYE</sequence>
<dbReference type="EnsemblMetazoa" id="CJA36727.1">
    <property type="protein sequence ID" value="CJA36727.1"/>
    <property type="gene ID" value="WBGene00212574"/>
</dbReference>
<feature type="compositionally biased region" description="Polar residues" evidence="1">
    <location>
        <begin position="45"/>
        <end position="65"/>
    </location>
</feature>
<dbReference type="Proteomes" id="UP000005237">
    <property type="component" value="Unassembled WGS sequence"/>
</dbReference>
<dbReference type="AlphaFoldDB" id="A0A8R1IQ94"/>
<evidence type="ECO:0000313" key="2">
    <source>
        <dbReference type="EnsemblMetazoa" id="CJA36727.1"/>
    </source>
</evidence>
<protein>
    <submittedName>
        <fullName evidence="2">Uncharacterized protein</fullName>
    </submittedName>
</protein>
<accession>A0A8R1IQ94</accession>
<feature type="region of interest" description="Disordered" evidence="1">
    <location>
        <begin position="45"/>
        <end position="70"/>
    </location>
</feature>
<reference evidence="3" key="1">
    <citation type="submission" date="2010-08" db="EMBL/GenBank/DDBJ databases">
        <authorList>
            <consortium name="Caenorhabditis japonica Sequencing Consortium"/>
            <person name="Wilson R.K."/>
        </authorList>
    </citation>
    <scope>NUCLEOTIDE SEQUENCE [LARGE SCALE GENOMIC DNA]</scope>
    <source>
        <strain evidence="3">DF5081</strain>
    </source>
</reference>
<proteinExistence type="predicted"/>
<keyword evidence="3" id="KW-1185">Reference proteome</keyword>
<organism evidence="2 3">
    <name type="scientific">Caenorhabditis japonica</name>
    <dbReference type="NCBI Taxonomy" id="281687"/>
    <lineage>
        <taxon>Eukaryota</taxon>
        <taxon>Metazoa</taxon>
        <taxon>Ecdysozoa</taxon>
        <taxon>Nematoda</taxon>
        <taxon>Chromadorea</taxon>
        <taxon>Rhabditida</taxon>
        <taxon>Rhabditina</taxon>
        <taxon>Rhabditomorpha</taxon>
        <taxon>Rhabditoidea</taxon>
        <taxon>Rhabditidae</taxon>
        <taxon>Peloderinae</taxon>
        <taxon>Caenorhabditis</taxon>
    </lineage>
</organism>
<evidence type="ECO:0000256" key="1">
    <source>
        <dbReference type="SAM" id="MobiDB-lite"/>
    </source>
</evidence>